<name>A0A1B7MZY6_9AGAM</name>
<sequence length="481" mass="54186">MSHPTGVHDPQEFPEDLRLDDSYTELCLASDILNSLPRSPSRLDFFCEEEGDLNNSGLDSDADVPISRVKLARSRFLSGAARKRDDDDDDYDESLLYPLTLHMDDHHTNAQTSFEDGPASVPPPLQTVTIEPLALEPARHATLPQGQKVKIPTPVSHINTPQLPFSHHGFSRNAFKDHKSFWTARCHEWLESQEKEVRRQVGHGRHAQDPGHAYTGIVVADDTQKASRSPSQFRTPASGWERDFVEHASRGFAENLNAPIYPRVGDISALGDPYSENVDRCFFKFPLWTIQKTLYIFDMHQRVFSPPRNIERSASSGSLRSSTGPTPGYEDITLVADDETQCEKTTLKMGSHPGFLPPEHLKGITRDWELSWYARWEVLIGLVQRDQDLHQATAPSPSMTLSESMGDDDSPSELTEPLARKASIFHFAGEDEEEDNVDKEDDDSTLIYSTTSEEGYHRAADFFSRDRRPKRGFSGLHTVSR</sequence>
<proteinExistence type="predicted"/>
<reference evidence="2 3" key="1">
    <citation type="submission" date="2016-06" db="EMBL/GenBank/DDBJ databases">
        <title>Comparative genomics of the ectomycorrhizal sister species Rhizopogon vinicolor and Rhizopogon vesiculosus (Basidiomycota: Boletales) reveals a divergence of the mating type B locus.</title>
        <authorList>
            <consortium name="DOE Joint Genome Institute"/>
            <person name="Mujic A.B."/>
            <person name="Kuo A."/>
            <person name="Tritt A."/>
            <person name="Lipzen A."/>
            <person name="Chen C."/>
            <person name="Johnson J."/>
            <person name="Sharma A."/>
            <person name="Barry K."/>
            <person name="Grigoriev I.V."/>
            <person name="Spatafora J.W."/>
        </authorList>
    </citation>
    <scope>NUCLEOTIDE SEQUENCE [LARGE SCALE GENOMIC DNA]</scope>
    <source>
        <strain evidence="2 3">AM-OR11-026</strain>
    </source>
</reference>
<dbReference type="AlphaFoldDB" id="A0A1B7MZY6"/>
<evidence type="ECO:0000256" key="1">
    <source>
        <dbReference type="SAM" id="MobiDB-lite"/>
    </source>
</evidence>
<feature type="compositionally biased region" description="Polar residues" evidence="1">
    <location>
        <begin position="393"/>
        <end position="403"/>
    </location>
</feature>
<gene>
    <name evidence="2" type="ORF">K503DRAFT_856890</name>
</gene>
<feature type="region of interest" description="Disordered" evidence="1">
    <location>
        <begin position="308"/>
        <end position="330"/>
    </location>
</feature>
<evidence type="ECO:0000313" key="2">
    <source>
        <dbReference type="EMBL" id="OAX38164.1"/>
    </source>
</evidence>
<feature type="region of interest" description="Disordered" evidence="1">
    <location>
        <begin position="393"/>
        <end position="414"/>
    </location>
</feature>
<protein>
    <submittedName>
        <fullName evidence="2">Uncharacterized protein</fullName>
    </submittedName>
</protein>
<feature type="compositionally biased region" description="Low complexity" evidence="1">
    <location>
        <begin position="312"/>
        <end position="327"/>
    </location>
</feature>
<accession>A0A1B7MZY6</accession>
<dbReference type="OrthoDB" id="2921613at2759"/>
<evidence type="ECO:0000313" key="3">
    <source>
        <dbReference type="Proteomes" id="UP000092154"/>
    </source>
</evidence>
<dbReference type="InParanoid" id="A0A1B7MZY6"/>
<dbReference type="EMBL" id="KV448310">
    <property type="protein sequence ID" value="OAX38164.1"/>
    <property type="molecule type" value="Genomic_DNA"/>
</dbReference>
<dbReference type="Proteomes" id="UP000092154">
    <property type="component" value="Unassembled WGS sequence"/>
</dbReference>
<keyword evidence="3" id="KW-1185">Reference proteome</keyword>
<organism evidence="2 3">
    <name type="scientific">Rhizopogon vinicolor AM-OR11-026</name>
    <dbReference type="NCBI Taxonomy" id="1314800"/>
    <lineage>
        <taxon>Eukaryota</taxon>
        <taxon>Fungi</taxon>
        <taxon>Dikarya</taxon>
        <taxon>Basidiomycota</taxon>
        <taxon>Agaricomycotina</taxon>
        <taxon>Agaricomycetes</taxon>
        <taxon>Agaricomycetidae</taxon>
        <taxon>Boletales</taxon>
        <taxon>Suillineae</taxon>
        <taxon>Rhizopogonaceae</taxon>
        <taxon>Rhizopogon</taxon>
    </lineage>
</organism>